<evidence type="ECO:0000256" key="1">
    <source>
        <dbReference type="ARBA" id="ARBA00004127"/>
    </source>
</evidence>
<dbReference type="GO" id="GO:0005886">
    <property type="term" value="C:plasma membrane"/>
    <property type="evidence" value="ECO:0007669"/>
    <property type="project" value="UniProtKB-SubCell"/>
</dbReference>
<dbReference type="InterPro" id="IPR011293">
    <property type="entry name" value="Ion_transpt_RnfA/RsxA"/>
</dbReference>
<dbReference type="InterPro" id="IPR003667">
    <property type="entry name" value="NqrDE/RnfAE"/>
</dbReference>
<keyword evidence="5 8" id="KW-0249">Electron transport</keyword>
<dbReference type="Proteomes" id="UP000228886">
    <property type="component" value="Unassembled WGS sequence"/>
</dbReference>
<keyword evidence="4 8" id="KW-1278">Translocase</keyword>
<dbReference type="GO" id="GO:0022900">
    <property type="term" value="P:electron transport chain"/>
    <property type="evidence" value="ECO:0007669"/>
    <property type="project" value="UniProtKB-UniRule"/>
</dbReference>
<dbReference type="PANTHER" id="PTHR30335">
    <property type="entry name" value="INTEGRAL MEMBRANE PROTEIN OF SOXR-REDUCING COMPLEX"/>
    <property type="match status" value="1"/>
</dbReference>
<evidence type="ECO:0000256" key="5">
    <source>
        <dbReference type="ARBA" id="ARBA00022982"/>
    </source>
</evidence>
<feature type="transmembrane region" description="Helical" evidence="8">
    <location>
        <begin position="134"/>
        <end position="155"/>
    </location>
</feature>
<keyword evidence="2 8" id="KW-0813">Transport</keyword>
<accession>A0A2M7E963</accession>
<feature type="transmembrane region" description="Helical" evidence="8">
    <location>
        <begin position="176"/>
        <end position="195"/>
    </location>
</feature>
<comment type="function">
    <text evidence="8">Part of a membrane-bound complex that couples electron transfer with translocation of ions across the membrane.</text>
</comment>
<name>A0A2M7E963_9BACT</name>
<evidence type="ECO:0000256" key="8">
    <source>
        <dbReference type="HAMAP-Rule" id="MF_00459"/>
    </source>
</evidence>
<sequence length="197" mass="21882">MISNHLNLFLIFISALLVNNILLIRFIGLCSFFGISQSLKSSLGMGMAVTFVMVMSSAITWFVYNFLLIPFHLQYLRTVSFILVIATLVQLVERFIRKYNSGLYQALGIYLPLVTTNCAILAVTFLGIDYRLTFLQSLIYALGVSLGYFLAIILFSSLRARMVFSPIPAAFKGIPIAFLTAGLMSLAFLGFKGLFGL</sequence>
<dbReference type="EMBL" id="PETL01000157">
    <property type="protein sequence ID" value="PIV64238.1"/>
    <property type="molecule type" value="Genomic_DNA"/>
</dbReference>
<comment type="similarity">
    <text evidence="8">Belongs to the NqrDE/RnfAE family.</text>
</comment>
<keyword evidence="7 8" id="KW-0472">Membrane</keyword>
<dbReference type="InterPro" id="IPR050133">
    <property type="entry name" value="NqrDE/RnfAE_oxidrdctase"/>
</dbReference>
<dbReference type="PANTHER" id="PTHR30335:SF0">
    <property type="entry name" value="ION-TRANSLOCATING OXIDOREDUCTASE COMPLEX SUBUNIT A"/>
    <property type="match status" value="1"/>
</dbReference>
<evidence type="ECO:0000256" key="6">
    <source>
        <dbReference type="ARBA" id="ARBA00022989"/>
    </source>
</evidence>
<feature type="transmembrane region" description="Helical" evidence="8">
    <location>
        <begin position="75"/>
        <end position="96"/>
    </location>
</feature>
<dbReference type="Pfam" id="PF02508">
    <property type="entry name" value="Rnf-Nqr"/>
    <property type="match status" value="1"/>
</dbReference>
<protein>
    <recommendedName>
        <fullName evidence="8">Ion-translocating oxidoreductase complex subunit A</fullName>
        <ecNumber evidence="8">7.-.-.-</ecNumber>
    </recommendedName>
    <alternativeName>
        <fullName evidence="8">Rnf electron transport complex subunit A</fullName>
    </alternativeName>
</protein>
<comment type="caution">
    <text evidence="9">The sequence shown here is derived from an EMBL/GenBank/DDBJ whole genome shotgun (WGS) entry which is preliminary data.</text>
</comment>
<evidence type="ECO:0000256" key="2">
    <source>
        <dbReference type="ARBA" id="ARBA00022448"/>
    </source>
</evidence>
<comment type="subcellular location">
    <subcellularLocation>
        <location evidence="8">Cell membrane</location>
        <topology evidence="8">Multi-pass membrane protein</topology>
    </subcellularLocation>
    <subcellularLocation>
        <location evidence="1">Endomembrane system</location>
        <topology evidence="1">Multi-pass membrane protein</topology>
    </subcellularLocation>
</comment>
<keyword evidence="8" id="KW-1003">Cell membrane</keyword>
<evidence type="ECO:0000313" key="9">
    <source>
        <dbReference type="EMBL" id="PIV64238.1"/>
    </source>
</evidence>
<feature type="transmembrane region" description="Helical" evidence="8">
    <location>
        <begin position="108"/>
        <end position="128"/>
    </location>
</feature>
<reference evidence="10" key="1">
    <citation type="submission" date="2017-09" db="EMBL/GenBank/DDBJ databases">
        <title>Depth-based differentiation of microbial function through sediment-hosted aquifers and enrichment of novel symbionts in the deep terrestrial subsurface.</title>
        <authorList>
            <person name="Probst A.J."/>
            <person name="Ladd B."/>
            <person name="Jarett J.K."/>
            <person name="Geller-Mcgrath D.E."/>
            <person name="Sieber C.M.K."/>
            <person name="Emerson J.B."/>
            <person name="Anantharaman K."/>
            <person name="Thomas B.C."/>
            <person name="Malmstrom R."/>
            <person name="Stieglmeier M."/>
            <person name="Klingl A."/>
            <person name="Woyke T."/>
            <person name="Ryan C.M."/>
            <person name="Banfield J.F."/>
        </authorList>
    </citation>
    <scope>NUCLEOTIDE SEQUENCE [LARGE SCALE GENOMIC DNA]</scope>
</reference>
<evidence type="ECO:0000256" key="3">
    <source>
        <dbReference type="ARBA" id="ARBA00022692"/>
    </source>
</evidence>
<comment type="subunit">
    <text evidence="8">The complex is composed of six subunits: RnfA, RnfB, RnfC, RnfD, RnfE and RnfG.</text>
</comment>
<evidence type="ECO:0000256" key="4">
    <source>
        <dbReference type="ARBA" id="ARBA00022967"/>
    </source>
</evidence>
<organism evidence="9 10">
    <name type="scientific">bacterium (Candidatus Ratteibacteria) CG01_land_8_20_14_3_00_40_19</name>
    <dbReference type="NCBI Taxonomy" id="2014290"/>
    <lineage>
        <taxon>Bacteria</taxon>
        <taxon>Candidatus Ratteibacteria</taxon>
    </lineage>
</organism>
<feature type="transmembrane region" description="Helical" evidence="8">
    <location>
        <begin position="47"/>
        <end position="69"/>
    </location>
</feature>
<evidence type="ECO:0000256" key="7">
    <source>
        <dbReference type="ARBA" id="ARBA00023136"/>
    </source>
</evidence>
<dbReference type="PIRSF" id="PIRSF006102">
    <property type="entry name" value="NQR_DE"/>
    <property type="match status" value="1"/>
</dbReference>
<gene>
    <name evidence="8" type="primary">rnfA</name>
    <name evidence="9" type="ORF">COS11_03225</name>
</gene>
<evidence type="ECO:0000313" key="10">
    <source>
        <dbReference type="Proteomes" id="UP000228886"/>
    </source>
</evidence>
<keyword evidence="3 8" id="KW-0812">Transmembrane</keyword>
<dbReference type="AlphaFoldDB" id="A0A2M7E963"/>
<proteinExistence type="inferred from homology"/>
<dbReference type="NCBIfam" id="TIGR01943">
    <property type="entry name" value="rnfA"/>
    <property type="match status" value="1"/>
</dbReference>
<dbReference type="EC" id="7.-.-.-" evidence="8"/>
<dbReference type="GO" id="GO:0012505">
    <property type="term" value="C:endomembrane system"/>
    <property type="evidence" value="ECO:0007669"/>
    <property type="project" value="UniProtKB-SubCell"/>
</dbReference>
<keyword evidence="6 8" id="KW-1133">Transmembrane helix</keyword>
<dbReference type="HAMAP" id="MF_00459">
    <property type="entry name" value="RsxA_RnfA"/>
    <property type="match status" value="1"/>
</dbReference>
<feature type="transmembrane region" description="Helical" evidence="8">
    <location>
        <begin position="6"/>
        <end position="35"/>
    </location>
</feature>